<sequence>MVNPQGHNQYGGKLVLALDDVALTKLFTQFNREKDGNGLSVDEQLARLRALGCPMSRMSMYKLRARLGVPTVRNKIKLGNSAQRLQAVLDLKQSDVQGRWGVAQVRQRLANKGTSITRDELRAILHDHFDHEFDLRFPGKDRNAIPRVPLDCIGPMHQVHVDGHEKLSSQALRLGTVTLPIYGYRDLWGGFVFTLVVLPNVRLASTCAHLYLDFVEARGAIPLTMVSDKGSETGKMIEFQELLRRDAAPEIPEEEFRSWVQVQSKHNTPIEGFWLWLREGEGHNVRNVILSGAAIFNSGDRLHVNVFNWLWPPLLQERLDEYREYWNNHTVRRQREKDLPSGTSPVHIWSCPTHMRATARDCRVNVRQDMIQELRDEIGGDEARRQAYQFVTPEFQAAADGAYADLGHPRITLTTAWTVFLAVVDKLRGSGFS</sequence>
<dbReference type="Pfam" id="PF24764">
    <property type="entry name" value="rva_4"/>
    <property type="match status" value="1"/>
</dbReference>
<dbReference type="PANTHER" id="PTHR46177:SF1">
    <property type="entry name" value="INTEGRASE CATALYTIC DOMAIN-CONTAINING PROTEIN"/>
    <property type="match status" value="1"/>
</dbReference>
<name>A0A5K1JS25_9APHY</name>
<dbReference type="PANTHER" id="PTHR46177">
    <property type="entry name" value="INTEGRASE CATALYTIC DOMAIN-CONTAINING PROTEIN"/>
    <property type="match status" value="1"/>
</dbReference>
<reference evidence="2" key="1">
    <citation type="submission" date="2019-10" db="EMBL/GenBank/DDBJ databases">
        <authorList>
            <person name="Nor Muhammad N."/>
        </authorList>
    </citation>
    <scope>NUCLEOTIDE SEQUENCE</scope>
</reference>
<dbReference type="EMBL" id="LR724093">
    <property type="protein sequence ID" value="VWO94616.1"/>
    <property type="molecule type" value="Genomic_DNA"/>
</dbReference>
<evidence type="ECO:0000259" key="1">
    <source>
        <dbReference type="Pfam" id="PF24764"/>
    </source>
</evidence>
<organism evidence="2">
    <name type="scientific">Ganoderma boninense</name>
    <dbReference type="NCBI Taxonomy" id="34458"/>
    <lineage>
        <taxon>Eukaryota</taxon>
        <taxon>Fungi</taxon>
        <taxon>Dikarya</taxon>
        <taxon>Basidiomycota</taxon>
        <taxon>Agaricomycotina</taxon>
        <taxon>Agaricomycetes</taxon>
        <taxon>Polyporales</taxon>
        <taxon>Polyporaceae</taxon>
        <taxon>Ganoderma</taxon>
    </lineage>
</organism>
<feature type="domain" description="Integrase core" evidence="1">
    <location>
        <begin position="159"/>
        <end position="337"/>
    </location>
</feature>
<accession>A0A5K1JS25</accession>
<gene>
    <name evidence="2" type="primary">I1RIL1</name>
</gene>
<evidence type="ECO:0000313" key="2">
    <source>
        <dbReference type="EMBL" id="VWO94616.1"/>
    </source>
</evidence>
<protein>
    <submittedName>
        <fullName evidence="2">Fungal_trans domain-containing protein</fullName>
    </submittedName>
</protein>
<proteinExistence type="predicted"/>
<dbReference type="InterPro" id="IPR058913">
    <property type="entry name" value="Integrase_dom_put"/>
</dbReference>
<dbReference type="AlphaFoldDB" id="A0A5K1JS25"/>